<comment type="cofactor">
    <cofactor evidence="1">
        <name>heme</name>
        <dbReference type="ChEBI" id="CHEBI:30413"/>
    </cofactor>
</comment>
<accession>A0AAW0D3B7</accession>
<keyword evidence="7 8" id="KW-0503">Monooxygenase</keyword>
<keyword evidence="3 8" id="KW-0349">Heme</keyword>
<dbReference type="InterPro" id="IPR036396">
    <property type="entry name" value="Cyt_P450_sf"/>
</dbReference>
<evidence type="ECO:0000256" key="4">
    <source>
        <dbReference type="ARBA" id="ARBA00022723"/>
    </source>
</evidence>
<evidence type="ECO:0000256" key="8">
    <source>
        <dbReference type="RuleBase" id="RU000461"/>
    </source>
</evidence>
<evidence type="ECO:0000256" key="5">
    <source>
        <dbReference type="ARBA" id="ARBA00023002"/>
    </source>
</evidence>
<dbReference type="EMBL" id="JAYKXP010000022">
    <property type="protein sequence ID" value="KAK7046126.1"/>
    <property type="molecule type" value="Genomic_DNA"/>
</dbReference>
<dbReference type="GO" id="GO:0016705">
    <property type="term" value="F:oxidoreductase activity, acting on paired donors, with incorporation or reduction of molecular oxygen"/>
    <property type="evidence" value="ECO:0007669"/>
    <property type="project" value="InterPro"/>
</dbReference>
<dbReference type="Pfam" id="PF00067">
    <property type="entry name" value="p450"/>
    <property type="match status" value="1"/>
</dbReference>
<keyword evidence="5 8" id="KW-0560">Oxidoreductase</keyword>
<dbReference type="GO" id="GO:0005506">
    <property type="term" value="F:iron ion binding"/>
    <property type="evidence" value="ECO:0007669"/>
    <property type="project" value="InterPro"/>
</dbReference>
<protein>
    <recommendedName>
        <fullName evidence="11">Cytochrome P450</fullName>
    </recommendedName>
</protein>
<keyword evidence="10" id="KW-1185">Reference proteome</keyword>
<evidence type="ECO:0000256" key="6">
    <source>
        <dbReference type="ARBA" id="ARBA00023004"/>
    </source>
</evidence>
<comment type="similarity">
    <text evidence="2 8">Belongs to the cytochrome P450 family.</text>
</comment>
<evidence type="ECO:0000313" key="9">
    <source>
        <dbReference type="EMBL" id="KAK7046126.1"/>
    </source>
</evidence>
<dbReference type="SUPFAM" id="SSF48264">
    <property type="entry name" value="Cytochrome P450"/>
    <property type="match status" value="1"/>
</dbReference>
<dbReference type="InterPro" id="IPR001128">
    <property type="entry name" value="Cyt_P450"/>
</dbReference>
<comment type="caution">
    <text evidence="9">The sequence shown here is derived from an EMBL/GenBank/DDBJ whole genome shotgun (WGS) entry which is preliminary data.</text>
</comment>
<dbReference type="PANTHER" id="PTHR24287:SF1">
    <property type="entry name" value="P450, PUTATIVE (EUROFUNG)-RELATED"/>
    <property type="match status" value="1"/>
</dbReference>
<reference evidence="9 10" key="1">
    <citation type="submission" date="2024-01" db="EMBL/GenBank/DDBJ databases">
        <title>A draft genome for a cacao thread blight-causing isolate of Paramarasmius palmivorus.</title>
        <authorList>
            <person name="Baruah I.K."/>
            <person name="Bukari Y."/>
            <person name="Amoako-Attah I."/>
            <person name="Meinhardt L.W."/>
            <person name="Bailey B.A."/>
            <person name="Cohen S.P."/>
        </authorList>
    </citation>
    <scope>NUCLEOTIDE SEQUENCE [LARGE SCALE GENOMIC DNA]</scope>
    <source>
        <strain evidence="9 10">GH-12</strain>
    </source>
</reference>
<keyword evidence="4 8" id="KW-0479">Metal-binding</keyword>
<dbReference type="PANTHER" id="PTHR24287">
    <property type="entry name" value="P450, PUTATIVE (EUROFUNG)-RELATED"/>
    <property type="match status" value="1"/>
</dbReference>
<evidence type="ECO:0000256" key="7">
    <source>
        <dbReference type="ARBA" id="ARBA00023033"/>
    </source>
</evidence>
<evidence type="ECO:0008006" key="11">
    <source>
        <dbReference type="Google" id="ProtNLM"/>
    </source>
</evidence>
<dbReference type="Proteomes" id="UP001383192">
    <property type="component" value="Unassembled WGS sequence"/>
</dbReference>
<evidence type="ECO:0000313" key="10">
    <source>
        <dbReference type="Proteomes" id="UP001383192"/>
    </source>
</evidence>
<sequence>MIWFYVVLGIFWWPLYGGARILLQELWERWEAHSLGARRLPRFRGNLPGNVDLLLQLMQEMKKGYPGMYYLTHSLSSGSQKLVDQLGPTFNANILFENLITTTHPEHLQIILATDFPNYVKGEGLKKRLSPLFGVGVFNSDGDLWKFHRQLTRPFFTRDRISHFDIFDRHAATAIHLMKQRLREGYPFDFQDIITKFTLDSATEFLFGVNVHSLSASLPYPPNISRQTAVGTDLNATQKAQTFAQALLDLQNVVSFRVRVGPLWPLWELLEDKSIAPMKVVNAFVEPIVSEAVGRKKANRTRNKKSNEIDEDETLLDHLVNLTDDPVILKDETLNILLAGRDTTSSTLAFILYFLCMYPDVTIRLREEILEKVGSNRRPTYEDIREMKYLRAVINAEEFDPDRFLDARLKKYLSPRPFIFLPFNAGPRICLGQQFAYNEMSFILIKLLQTFKSFTLEQNVADPEFHPPAEWKNAPGRKGLDNIFPKLALTMLIGGGLWIKAEEVEA</sequence>
<evidence type="ECO:0000256" key="2">
    <source>
        <dbReference type="ARBA" id="ARBA00010617"/>
    </source>
</evidence>
<name>A0AAW0D3B7_9AGAR</name>
<dbReference type="GO" id="GO:0020037">
    <property type="term" value="F:heme binding"/>
    <property type="evidence" value="ECO:0007669"/>
    <property type="project" value="InterPro"/>
</dbReference>
<evidence type="ECO:0000256" key="1">
    <source>
        <dbReference type="ARBA" id="ARBA00001971"/>
    </source>
</evidence>
<keyword evidence="6 8" id="KW-0408">Iron</keyword>
<evidence type="ECO:0000256" key="3">
    <source>
        <dbReference type="ARBA" id="ARBA00022617"/>
    </source>
</evidence>
<dbReference type="InterPro" id="IPR017972">
    <property type="entry name" value="Cyt_P450_CS"/>
</dbReference>
<dbReference type="InterPro" id="IPR047146">
    <property type="entry name" value="Cyt_P450_E_CYP52_fungi"/>
</dbReference>
<dbReference type="GO" id="GO:0004497">
    <property type="term" value="F:monooxygenase activity"/>
    <property type="evidence" value="ECO:0007669"/>
    <property type="project" value="UniProtKB-KW"/>
</dbReference>
<gene>
    <name evidence="9" type="ORF">VNI00_007129</name>
</gene>
<dbReference type="PROSITE" id="PS00086">
    <property type="entry name" value="CYTOCHROME_P450"/>
    <property type="match status" value="1"/>
</dbReference>
<dbReference type="Gene3D" id="1.10.630.10">
    <property type="entry name" value="Cytochrome P450"/>
    <property type="match status" value="2"/>
</dbReference>
<dbReference type="PRINTS" id="PR00385">
    <property type="entry name" value="P450"/>
</dbReference>
<dbReference type="InterPro" id="IPR002401">
    <property type="entry name" value="Cyt_P450_E_grp-I"/>
</dbReference>
<proteinExistence type="inferred from homology"/>
<organism evidence="9 10">
    <name type="scientific">Paramarasmius palmivorus</name>
    <dbReference type="NCBI Taxonomy" id="297713"/>
    <lineage>
        <taxon>Eukaryota</taxon>
        <taxon>Fungi</taxon>
        <taxon>Dikarya</taxon>
        <taxon>Basidiomycota</taxon>
        <taxon>Agaricomycotina</taxon>
        <taxon>Agaricomycetes</taxon>
        <taxon>Agaricomycetidae</taxon>
        <taxon>Agaricales</taxon>
        <taxon>Marasmiineae</taxon>
        <taxon>Marasmiaceae</taxon>
        <taxon>Paramarasmius</taxon>
    </lineage>
</organism>
<dbReference type="AlphaFoldDB" id="A0AAW0D3B7"/>
<dbReference type="PRINTS" id="PR00463">
    <property type="entry name" value="EP450I"/>
</dbReference>